<evidence type="ECO:0000256" key="7">
    <source>
        <dbReference type="ARBA" id="ARBA00023209"/>
    </source>
</evidence>
<evidence type="ECO:0000256" key="9">
    <source>
        <dbReference type="ARBA" id="ARBA00024191"/>
    </source>
</evidence>
<comment type="pathway">
    <text evidence="1">Lipid metabolism.</text>
</comment>
<dbReference type="AlphaFoldDB" id="A5DFN4"/>
<evidence type="ECO:0000256" key="3">
    <source>
        <dbReference type="ARBA" id="ARBA00022516"/>
    </source>
</evidence>
<keyword evidence="7" id="KW-0594">Phospholipid biosynthesis</keyword>
<evidence type="ECO:0000256" key="5">
    <source>
        <dbReference type="ARBA" id="ARBA00022695"/>
    </source>
</evidence>
<evidence type="ECO:0000313" key="14">
    <source>
        <dbReference type="Proteomes" id="UP000001997"/>
    </source>
</evidence>
<protein>
    <recommendedName>
        <fullName evidence="10">ethanolamine-phosphate cytidylyltransferase</fullName>
        <ecNumber evidence="10">2.7.7.14</ecNumber>
    </recommendedName>
    <alternativeName>
        <fullName evidence="11">CTP:phosphoethanolamine cytidylyltransferase</fullName>
    </alternativeName>
</protein>
<evidence type="ECO:0000256" key="2">
    <source>
        <dbReference type="ARBA" id="ARBA00010101"/>
    </source>
</evidence>
<dbReference type="SUPFAM" id="SSF52374">
    <property type="entry name" value="Nucleotidylyl transferase"/>
    <property type="match status" value="2"/>
</dbReference>
<dbReference type="KEGG" id="pgu:PGUG_02085"/>
<evidence type="ECO:0000313" key="13">
    <source>
        <dbReference type="EMBL" id="EDK37987.2"/>
    </source>
</evidence>
<reference evidence="13 14" key="1">
    <citation type="journal article" date="2009" name="Nature">
        <title>Evolution of pathogenicity and sexual reproduction in eight Candida genomes.</title>
        <authorList>
            <person name="Butler G."/>
            <person name="Rasmussen M.D."/>
            <person name="Lin M.F."/>
            <person name="Santos M.A."/>
            <person name="Sakthikumar S."/>
            <person name="Munro C.A."/>
            <person name="Rheinbay E."/>
            <person name="Grabherr M."/>
            <person name="Forche A."/>
            <person name="Reedy J.L."/>
            <person name="Agrafioti I."/>
            <person name="Arnaud M.B."/>
            <person name="Bates S."/>
            <person name="Brown A.J."/>
            <person name="Brunke S."/>
            <person name="Costanzo M.C."/>
            <person name="Fitzpatrick D.A."/>
            <person name="de Groot P.W."/>
            <person name="Harris D."/>
            <person name="Hoyer L.L."/>
            <person name="Hube B."/>
            <person name="Klis F.M."/>
            <person name="Kodira C."/>
            <person name="Lennard N."/>
            <person name="Logue M.E."/>
            <person name="Martin R."/>
            <person name="Neiman A.M."/>
            <person name="Nikolaou E."/>
            <person name="Quail M.A."/>
            <person name="Quinn J."/>
            <person name="Santos M.C."/>
            <person name="Schmitzberger F.F."/>
            <person name="Sherlock G."/>
            <person name="Shah P."/>
            <person name="Silverstein K.A."/>
            <person name="Skrzypek M.S."/>
            <person name="Soll D."/>
            <person name="Staggs R."/>
            <person name="Stansfield I."/>
            <person name="Stumpf M.P."/>
            <person name="Sudbery P.E."/>
            <person name="Srikantha T."/>
            <person name="Zeng Q."/>
            <person name="Berman J."/>
            <person name="Berriman M."/>
            <person name="Heitman J."/>
            <person name="Gow N.A."/>
            <person name="Lorenz M.C."/>
            <person name="Birren B.W."/>
            <person name="Kellis M."/>
            <person name="Cuomo C.A."/>
        </authorList>
    </citation>
    <scope>NUCLEOTIDE SEQUENCE [LARGE SCALE GENOMIC DNA]</scope>
    <source>
        <strain evidence="14">ATCC 6260 / CBS 566 / DSM 6381 / JCM 1539 / NBRC 10279 / NRRL Y-324</strain>
    </source>
</reference>
<gene>
    <name evidence="13" type="ORF">PGUG_02085</name>
</gene>
<dbReference type="Proteomes" id="UP000001997">
    <property type="component" value="Unassembled WGS sequence"/>
</dbReference>
<sequence length="350" mass="39188">MLQARSLGDKLYVGVHTDEEILHNKGPVVMKLDERVAAVTACRWVTQAVPGAPYVTSPDVMDQYGCKYVVHGDDITSDANGEDCYKVVKDLGRFVVVKRTPNISTTDLVGRMLLMSKNHHFIPIVSVENHPLFEGDNLTKYSRYASDETGRKPGPGVYCYLTDGTVRELVKPSSATEKSYKSAVYIDGGFDLFHSGHITALKMVKEQAEKENAAVIVGIHDDRATNEIKGLNYPIMNLYERSLCVLQCRYVDGIILGAPYSPTEQFLSKLPAKINAVYHGPTPLEEDPYSEIEPRGLLRTIPSHKYDHMNAEYIVNRVLSNKKAYEDRQKKKGWKAEIEATILAKESYAK</sequence>
<keyword evidence="4" id="KW-0808">Transferase</keyword>
<evidence type="ECO:0000256" key="1">
    <source>
        <dbReference type="ARBA" id="ARBA00005189"/>
    </source>
</evidence>
<evidence type="ECO:0000256" key="10">
    <source>
        <dbReference type="ARBA" id="ARBA00024221"/>
    </source>
</evidence>
<dbReference type="EC" id="2.7.7.14" evidence="10"/>
<evidence type="ECO:0000256" key="6">
    <source>
        <dbReference type="ARBA" id="ARBA00023098"/>
    </source>
</evidence>
<comment type="pathway">
    <text evidence="9">Phospholipid metabolism; phosphatidylethanolamine biosynthesis; phosphatidylethanolamine from ethanolamine: step 2/3.</text>
</comment>
<evidence type="ECO:0000256" key="8">
    <source>
        <dbReference type="ARBA" id="ARBA00023264"/>
    </source>
</evidence>
<keyword evidence="3" id="KW-0444">Lipid biosynthesis</keyword>
<evidence type="ECO:0000256" key="11">
    <source>
        <dbReference type="ARBA" id="ARBA00031473"/>
    </source>
</evidence>
<keyword evidence="8" id="KW-1208">Phospholipid metabolism</keyword>
<dbReference type="EMBL" id="CH408156">
    <property type="protein sequence ID" value="EDK37987.2"/>
    <property type="molecule type" value="Genomic_DNA"/>
</dbReference>
<dbReference type="InterPro" id="IPR004821">
    <property type="entry name" value="Cyt_trans-like"/>
</dbReference>
<dbReference type="GO" id="GO:0006646">
    <property type="term" value="P:phosphatidylethanolamine biosynthetic process"/>
    <property type="evidence" value="ECO:0007669"/>
    <property type="project" value="UniProtKB-UniPathway"/>
</dbReference>
<dbReference type="VEuPathDB" id="FungiDB:PGUG_02085"/>
<dbReference type="Pfam" id="PF01467">
    <property type="entry name" value="CTP_transf_like"/>
    <property type="match status" value="2"/>
</dbReference>
<dbReference type="UniPathway" id="UPA00558">
    <property type="reaction ID" value="UER00742"/>
</dbReference>
<dbReference type="GeneID" id="5127944"/>
<dbReference type="OrthoDB" id="40021at2759"/>
<dbReference type="InterPro" id="IPR044608">
    <property type="entry name" value="Ect1/PCYT2"/>
</dbReference>
<feature type="domain" description="Cytidyltransferase-like" evidence="12">
    <location>
        <begin position="3"/>
        <end position="109"/>
    </location>
</feature>
<dbReference type="FunCoup" id="A5DFN4">
    <property type="interactions" value="552"/>
</dbReference>
<dbReference type="eggNOG" id="KOG2803">
    <property type="taxonomic scope" value="Eukaryota"/>
</dbReference>
<dbReference type="GO" id="GO:0004306">
    <property type="term" value="F:ethanolamine-phosphate cytidylyltransferase activity"/>
    <property type="evidence" value="ECO:0007669"/>
    <property type="project" value="UniProtKB-EC"/>
</dbReference>
<organism evidence="13 14">
    <name type="scientific">Meyerozyma guilliermondii (strain ATCC 6260 / CBS 566 / DSM 6381 / JCM 1539 / NBRC 10279 / NRRL Y-324)</name>
    <name type="common">Yeast</name>
    <name type="synonym">Candida guilliermondii</name>
    <dbReference type="NCBI Taxonomy" id="294746"/>
    <lineage>
        <taxon>Eukaryota</taxon>
        <taxon>Fungi</taxon>
        <taxon>Dikarya</taxon>
        <taxon>Ascomycota</taxon>
        <taxon>Saccharomycotina</taxon>
        <taxon>Pichiomycetes</taxon>
        <taxon>Debaryomycetaceae</taxon>
        <taxon>Meyerozyma</taxon>
    </lineage>
</organism>
<dbReference type="OMA" id="QCKYINA"/>
<accession>A5DFN4</accession>
<feature type="domain" description="Cytidyltransferase-like" evidence="12">
    <location>
        <begin position="186"/>
        <end position="286"/>
    </location>
</feature>
<dbReference type="InParanoid" id="A5DFN4"/>
<dbReference type="STRING" id="294746.A5DFN4"/>
<evidence type="ECO:0000256" key="4">
    <source>
        <dbReference type="ARBA" id="ARBA00022679"/>
    </source>
</evidence>
<dbReference type="GO" id="GO:0005737">
    <property type="term" value="C:cytoplasm"/>
    <property type="evidence" value="ECO:0007669"/>
    <property type="project" value="TreeGrafter"/>
</dbReference>
<dbReference type="RefSeq" id="XP_001486414.2">
    <property type="nucleotide sequence ID" value="XM_001486364.1"/>
</dbReference>
<dbReference type="PANTHER" id="PTHR45780:SF2">
    <property type="entry name" value="ETHANOLAMINE-PHOSPHATE CYTIDYLYLTRANSFERASE"/>
    <property type="match status" value="1"/>
</dbReference>
<keyword evidence="5" id="KW-0548">Nucleotidyltransferase</keyword>
<dbReference type="NCBIfam" id="TIGR00125">
    <property type="entry name" value="cyt_tran_rel"/>
    <property type="match status" value="1"/>
</dbReference>
<comment type="similarity">
    <text evidence="2">Belongs to the cytidylyltransferase family.</text>
</comment>
<dbReference type="HOGENOM" id="CLU_031246_0_0_1"/>
<keyword evidence="6" id="KW-0443">Lipid metabolism</keyword>
<evidence type="ECO:0000259" key="12">
    <source>
        <dbReference type="Pfam" id="PF01467"/>
    </source>
</evidence>
<name>A5DFN4_PICGU</name>
<dbReference type="PANTHER" id="PTHR45780">
    <property type="entry name" value="ETHANOLAMINE-PHOSPHATE CYTIDYLYLTRANSFERASE"/>
    <property type="match status" value="1"/>
</dbReference>
<dbReference type="InterPro" id="IPR014729">
    <property type="entry name" value="Rossmann-like_a/b/a_fold"/>
</dbReference>
<proteinExistence type="inferred from homology"/>
<keyword evidence="14" id="KW-1185">Reference proteome</keyword>
<dbReference type="Gene3D" id="3.40.50.620">
    <property type="entry name" value="HUPs"/>
    <property type="match status" value="2"/>
</dbReference>